<feature type="region of interest" description="Disordered" evidence="1">
    <location>
        <begin position="82"/>
        <end position="114"/>
    </location>
</feature>
<evidence type="ECO:0000256" key="2">
    <source>
        <dbReference type="SAM" id="Phobius"/>
    </source>
</evidence>
<keyword evidence="2" id="KW-0812">Transmembrane</keyword>
<sequence>MINDLLLPASILLLFSSLLFGIVIKKKTTKRKSALNPPSPSTALSPKIGDSSPKHVEFAPIQSKVHSTTILEELVLEQKRTRRQVPAVEMHRTRETSVSPERRSPTSSFSSGTSRYVAKSHLHRSSSGSRYYASIIARNFAVYDATLEEIEHGKEPGFAFQRIPSCPSYQSDHNVECVVKRVRSGGDM</sequence>
<gene>
    <name evidence="3" type="ORF">GUITHDRAFT_155071</name>
</gene>
<keyword evidence="5" id="KW-1185">Reference proteome</keyword>
<evidence type="ECO:0000313" key="5">
    <source>
        <dbReference type="Proteomes" id="UP000011087"/>
    </source>
</evidence>
<evidence type="ECO:0000256" key="1">
    <source>
        <dbReference type="SAM" id="MobiDB-lite"/>
    </source>
</evidence>
<protein>
    <submittedName>
        <fullName evidence="3 4">Uncharacterized protein</fullName>
    </submittedName>
</protein>
<reference evidence="3 5" key="1">
    <citation type="journal article" date="2012" name="Nature">
        <title>Algal genomes reveal evolutionary mosaicism and the fate of nucleomorphs.</title>
        <authorList>
            <consortium name="DOE Joint Genome Institute"/>
            <person name="Curtis B.A."/>
            <person name="Tanifuji G."/>
            <person name="Burki F."/>
            <person name="Gruber A."/>
            <person name="Irimia M."/>
            <person name="Maruyama S."/>
            <person name="Arias M.C."/>
            <person name="Ball S.G."/>
            <person name="Gile G.H."/>
            <person name="Hirakawa Y."/>
            <person name="Hopkins J.F."/>
            <person name="Kuo A."/>
            <person name="Rensing S.A."/>
            <person name="Schmutz J."/>
            <person name="Symeonidi A."/>
            <person name="Elias M."/>
            <person name="Eveleigh R.J."/>
            <person name="Herman E.K."/>
            <person name="Klute M.J."/>
            <person name="Nakayama T."/>
            <person name="Obornik M."/>
            <person name="Reyes-Prieto A."/>
            <person name="Armbrust E.V."/>
            <person name="Aves S.J."/>
            <person name="Beiko R.G."/>
            <person name="Coutinho P."/>
            <person name="Dacks J.B."/>
            <person name="Durnford D.G."/>
            <person name="Fast N.M."/>
            <person name="Green B.R."/>
            <person name="Grisdale C.J."/>
            <person name="Hempel F."/>
            <person name="Henrissat B."/>
            <person name="Hoppner M.P."/>
            <person name="Ishida K."/>
            <person name="Kim E."/>
            <person name="Koreny L."/>
            <person name="Kroth P.G."/>
            <person name="Liu Y."/>
            <person name="Malik S.B."/>
            <person name="Maier U.G."/>
            <person name="McRose D."/>
            <person name="Mock T."/>
            <person name="Neilson J.A."/>
            <person name="Onodera N.T."/>
            <person name="Poole A.M."/>
            <person name="Pritham E.J."/>
            <person name="Richards T.A."/>
            <person name="Rocap G."/>
            <person name="Roy S.W."/>
            <person name="Sarai C."/>
            <person name="Schaack S."/>
            <person name="Shirato S."/>
            <person name="Slamovits C.H."/>
            <person name="Spencer D.F."/>
            <person name="Suzuki S."/>
            <person name="Worden A.Z."/>
            <person name="Zauner S."/>
            <person name="Barry K."/>
            <person name="Bell C."/>
            <person name="Bharti A.K."/>
            <person name="Crow J.A."/>
            <person name="Grimwood J."/>
            <person name="Kramer R."/>
            <person name="Lindquist E."/>
            <person name="Lucas S."/>
            <person name="Salamov A."/>
            <person name="McFadden G.I."/>
            <person name="Lane C.E."/>
            <person name="Keeling P.J."/>
            <person name="Gray M.W."/>
            <person name="Grigoriev I.V."/>
            <person name="Archibald J.M."/>
        </authorList>
    </citation>
    <scope>NUCLEOTIDE SEQUENCE</scope>
    <source>
        <strain evidence="3 5">CCMP2712</strain>
    </source>
</reference>
<dbReference type="PaxDb" id="55529-EKX37085"/>
<dbReference type="EMBL" id="JH993064">
    <property type="protein sequence ID" value="EKX37085.1"/>
    <property type="molecule type" value="Genomic_DNA"/>
</dbReference>
<dbReference type="RefSeq" id="XP_005824065.1">
    <property type="nucleotide sequence ID" value="XM_005824008.1"/>
</dbReference>
<reference evidence="5" key="2">
    <citation type="submission" date="2012-11" db="EMBL/GenBank/DDBJ databases">
        <authorList>
            <person name="Kuo A."/>
            <person name="Curtis B.A."/>
            <person name="Tanifuji G."/>
            <person name="Burki F."/>
            <person name="Gruber A."/>
            <person name="Irimia M."/>
            <person name="Maruyama S."/>
            <person name="Arias M.C."/>
            <person name="Ball S.G."/>
            <person name="Gile G.H."/>
            <person name="Hirakawa Y."/>
            <person name="Hopkins J.F."/>
            <person name="Rensing S.A."/>
            <person name="Schmutz J."/>
            <person name="Symeonidi A."/>
            <person name="Elias M."/>
            <person name="Eveleigh R.J."/>
            <person name="Herman E.K."/>
            <person name="Klute M.J."/>
            <person name="Nakayama T."/>
            <person name="Obornik M."/>
            <person name="Reyes-Prieto A."/>
            <person name="Armbrust E.V."/>
            <person name="Aves S.J."/>
            <person name="Beiko R.G."/>
            <person name="Coutinho P."/>
            <person name="Dacks J.B."/>
            <person name="Durnford D.G."/>
            <person name="Fast N.M."/>
            <person name="Green B.R."/>
            <person name="Grisdale C."/>
            <person name="Hempe F."/>
            <person name="Henrissat B."/>
            <person name="Hoppner M.P."/>
            <person name="Ishida K.-I."/>
            <person name="Kim E."/>
            <person name="Koreny L."/>
            <person name="Kroth P.G."/>
            <person name="Liu Y."/>
            <person name="Malik S.-B."/>
            <person name="Maier U.G."/>
            <person name="McRose D."/>
            <person name="Mock T."/>
            <person name="Neilson J.A."/>
            <person name="Onodera N.T."/>
            <person name="Poole A.M."/>
            <person name="Pritham E.J."/>
            <person name="Richards T.A."/>
            <person name="Rocap G."/>
            <person name="Roy S.W."/>
            <person name="Sarai C."/>
            <person name="Schaack S."/>
            <person name="Shirato S."/>
            <person name="Slamovits C.H."/>
            <person name="Spencer D.F."/>
            <person name="Suzuki S."/>
            <person name="Worden A.Z."/>
            <person name="Zauner S."/>
            <person name="Barry K."/>
            <person name="Bell C."/>
            <person name="Bharti A.K."/>
            <person name="Crow J.A."/>
            <person name="Grimwood J."/>
            <person name="Kramer R."/>
            <person name="Lindquist E."/>
            <person name="Lucas S."/>
            <person name="Salamov A."/>
            <person name="McFadden G.I."/>
            <person name="Lane C.E."/>
            <person name="Keeling P.J."/>
            <person name="Gray M.W."/>
            <person name="Grigoriev I.V."/>
            <person name="Archibald J.M."/>
        </authorList>
    </citation>
    <scope>NUCLEOTIDE SEQUENCE</scope>
    <source>
        <strain evidence="5">CCMP2712</strain>
    </source>
</reference>
<dbReference type="HOGENOM" id="CLU_1443535_0_0_1"/>
<dbReference type="EnsemblProtists" id="EKX37085">
    <property type="protein sequence ID" value="EKX37085"/>
    <property type="gene ID" value="GUITHDRAFT_155071"/>
</dbReference>
<dbReference type="AlphaFoldDB" id="L1IMP9"/>
<accession>L1IMP9</accession>
<feature type="region of interest" description="Disordered" evidence="1">
    <location>
        <begin position="30"/>
        <end position="51"/>
    </location>
</feature>
<keyword evidence="2" id="KW-1133">Transmembrane helix</keyword>
<organism evidence="3">
    <name type="scientific">Guillardia theta (strain CCMP2712)</name>
    <name type="common">Cryptophyte</name>
    <dbReference type="NCBI Taxonomy" id="905079"/>
    <lineage>
        <taxon>Eukaryota</taxon>
        <taxon>Cryptophyceae</taxon>
        <taxon>Pyrenomonadales</taxon>
        <taxon>Geminigeraceae</taxon>
        <taxon>Guillardia</taxon>
    </lineage>
</organism>
<feature type="compositionally biased region" description="Basic and acidic residues" evidence="1">
    <location>
        <begin position="89"/>
        <end position="104"/>
    </location>
</feature>
<feature type="transmembrane region" description="Helical" evidence="2">
    <location>
        <begin position="6"/>
        <end position="24"/>
    </location>
</feature>
<evidence type="ECO:0000313" key="4">
    <source>
        <dbReference type="EnsemblProtists" id="EKX37085"/>
    </source>
</evidence>
<keyword evidence="2" id="KW-0472">Membrane</keyword>
<reference evidence="4" key="3">
    <citation type="submission" date="2016-03" db="UniProtKB">
        <authorList>
            <consortium name="EnsemblProtists"/>
        </authorList>
    </citation>
    <scope>IDENTIFICATION</scope>
</reference>
<dbReference type="KEGG" id="gtt:GUITHDRAFT_155071"/>
<dbReference type="GeneID" id="17293795"/>
<name>L1IMP9_GUITC</name>
<proteinExistence type="predicted"/>
<feature type="compositionally biased region" description="Low complexity" evidence="1">
    <location>
        <begin position="105"/>
        <end position="114"/>
    </location>
</feature>
<dbReference type="Proteomes" id="UP000011087">
    <property type="component" value="Unassembled WGS sequence"/>
</dbReference>
<evidence type="ECO:0000313" key="3">
    <source>
        <dbReference type="EMBL" id="EKX37085.1"/>
    </source>
</evidence>